<evidence type="ECO:0000256" key="7">
    <source>
        <dbReference type="ARBA" id="ARBA00023080"/>
    </source>
</evidence>
<dbReference type="OrthoDB" id="7572058at2"/>
<protein>
    <recommendedName>
        <fullName evidence="9">Cyclic GMP-AMP synthase</fullName>
    </recommendedName>
</protein>
<dbReference type="InterPro" id="IPR006116">
    <property type="entry name" value="NT_2-5OAS_ClassI-CCAase"/>
</dbReference>
<keyword evidence="6" id="KW-0460">Magnesium</keyword>
<dbReference type="STRING" id="1236971.JCM9152_4554"/>
<accession>W4QM49</accession>
<keyword evidence="4" id="KW-0547">Nucleotide-binding</keyword>
<evidence type="ECO:0000256" key="4">
    <source>
        <dbReference type="ARBA" id="ARBA00022741"/>
    </source>
</evidence>
<dbReference type="GO" id="GO:0009117">
    <property type="term" value="P:nucleotide metabolic process"/>
    <property type="evidence" value="ECO:0007669"/>
    <property type="project" value="UniProtKB-KW"/>
</dbReference>
<keyword evidence="8" id="KW-0051">Antiviral defense</keyword>
<feature type="compositionally biased region" description="Pro residues" evidence="11">
    <location>
        <begin position="383"/>
        <end position="393"/>
    </location>
</feature>
<evidence type="ECO:0000313" key="13">
    <source>
        <dbReference type="EMBL" id="GAE32957.1"/>
    </source>
</evidence>
<reference evidence="13" key="1">
    <citation type="journal article" date="2014" name="Genome Announc.">
        <title>Draft Genome Sequences of Three Alkaliphilic Bacillus Strains, Bacillus wakoensis JCM 9140T, Bacillus akibai JCM 9157T, and Bacillus hemicellulosilyticus JCM 9152T.</title>
        <authorList>
            <person name="Yuki M."/>
            <person name="Oshima K."/>
            <person name="Suda W."/>
            <person name="Oshida Y."/>
            <person name="Kitamura K."/>
            <person name="Iida T."/>
            <person name="Hattori M."/>
            <person name="Ohkuma M."/>
        </authorList>
    </citation>
    <scope>NUCLEOTIDE SEQUENCE [LARGE SCALE GENOMIC DNA]</scope>
    <source>
        <strain evidence="13">JCM 9152</strain>
    </source>
</reference>
<evidence type="ECO:0000256" key="1">
    <source>
        <dbReference type="ARBA" id="ARBA00022679"/>
    </source>
</evidence>
<feature type="region of interest" description="Disordered" evidence="11">
    <location>
        <begin position="374"/>
        <end position="393"/>
    </location>
</feature>
<evidence type="ECO:0000256" key="11">
    <source>
        <dbReference type="SAM" id="MobiDB-lite"/>
    </source>
</evidence>
<dbReference type="Proteomes" id="UP000018895">
    <property type="component" value="Unassembled WGS sequence"/>
</dbReference>
<dbReference type="GO" id="GO:0051607">
    <property type="term" value="P:defense response to virus"/>
    <property type="evidence" value="ECO:0007669"/>
    <property type="project" value="UniProtKB-KW"/>
</dbReference>
<keyword evidence="7" id="KW-0546">Nucleotide metabolism</keyword>
<keyword evidence="14" id="KW-1185">Reference proteome</keyword>
<evidence type="ECO:0000256" key="2">
    <source>
        <dbReference type="ARBA" id="ARBA00022695"/>
    </source>
</evidence>
<evidence type="ECO:0000313" key="14">
    <source>
        <dbReference type="Proteomes" id="UP000018895"/>
    </source>
</evidence>
<evidence type="ECO:0000256" key="6">
    <source>
        <dbReference type="ARBA" id="ARBA00022842"/>
    </source>
</evidence>
<comment type="caution">
    <text evidence="13">The sequence shown here is derived from an EMBL/GenBank/DDBJ whole genome shotgun (WGS) entry which is preliminary data.</text>
</comment>
<dbReference type="EMBL" id="BAUU01000068">
    <property type="protein sequence ID" value="GAE32957.1"/>
    <property type="molecule type" value="Genomic_DNA"/>
</dbReference>
<evidence type="ECO:0000256" key="5">
    <source>
        <dbReference type="ARBA" id="ARBA00022840"/>
    </source>
</evidence>
<dbReference type="GO" id="GO:0005524">
    <property type="term" value="F:ATP binding"/>
    <property type="evidence" value="ECO:0007669"/>
    <property type="project" value="UniProtKB-KW"/>
</dbReference>
<gene>
    <name evidence="13" type="ORF">JCM9152_4554</name>
</gene>
<dbReference type="Pfam" id="PF21654">
    <property type="entry name" value="DncV-like_NTFase"/>
    <property type="match status" value="1"/>
</dbReference>
<keyword evidence="1" id="KW-0808">Transferase</keyword>
<dbReference type="InterPro" id="IPR048445">
    <property type="entry name" value="DncV-like_NTFase"/>
</dbReference>
<evidence type="ECO:0000256" key="10">
    <source>
        <dbReference type="ARBA" id="ARBA00048304"/>
    </source>
</evidence>
<name>W4QM49_9BACI</name>
<evidence type="ECO:0000256" key="8">
    <source>
        <dbReference type="ARBA" id="ARBA00023118"/>
    </source>
</evidence>
<dbReference type="GO" id="GO:0016779">
    <property type="term" value="F:nucleotidyltransferase activity"/>
    <property type="evidence" value="ECO:0007669"/>
    <property type="project" value="UniProtKB-KW"/>
</dbReference>
<dbReference type="RefSeq" id="WP_052016259.1">
    <property type="nucleotide sequence ID" value="NZ_BAUU01000068.1"/>
</dbReference>
<comment type="catalytic activity">
    <reaction evidence="10">
        <text>GTP + ATP = 3',3'-cGAMP + 2 diphosphate</text>
        <dbReference type="Rhea" id="RHEA:35647"/>
        <dbReference type="ChEBI" id="CHEBI:30616"/>
        <dbReference type="ChEBI" id="CHEBI:33019"/>
        <dbReference type="ChEBI" id="CHEBI:37565"/>
        <dbReference type="ChEBI" id="CHEBI:71501"/>
    </reaction>
    <physiologicalReaction direction="left-to-right" evidence="10">
        <dbReference type="Rhea" id="RHEA:35648"/>
    </physiologicalReaction>
</comment>
<feature type="domain" description="Cyclic GMP-AMP synthase DncV-like nucleotidyltransferase" evidence="12">
    <location>
        <begin position="53"/>
        <end position="138"/>
    </location>
</feature>
<dbReference type="CDD" id="cd05400">
    <property type="entry name" value="NT_2-5OAS_ClassI-CCAase"/>
    <property type="match status" value="1"/>
</dbReference>
<sequence>MPETIYKKGVLEEMIDQLDLPEYVVEKTIQRYKSLGEWFNREDSSFKDVDINIFPQGSFALGTTIKPINEQEEYDLDMGCKINIPNFKSLFTQEQLKEMVGNELESYRVAKGIKQELEEKHRCWRLEYMDEIKFHLDIVPCIPLNIDKQSVYKKQLEDAFNYEEFLNKSVVDAAINITDDRLDNYSIISQDWNISNPEGYMKWFESRMTIGDIGLYNRSSITPVPIYSRKAILQRCIQLLKRHRDNMFEENDSKPISIIITTLAARAYNGELNLEEALINLLKNMPTYINPSTPRVPNPVNPNEDFTDRWDTLEGKRLDLEGNFKNWLLQAKVDINNLLKTESYETASLILNNKFSLKINNSFLNKTYNLKSDKQGNVTSLPINPPKPWGDAY</sequence>
<organism evidence="13 14">
    <name type="scientific">Halalkalibacter hemicellulosilyticusJCM 9152</name>
    <dbReference type="NCBI Taxonomy" id="1236971"/>
    <lineage>
        <taxon>Bacteria</taxon>
        <taxon>Bacillati</taxon>
        <taxon>Bacillota</taxon>
        <taxon>Bacilli</taxon>
        <taxon>Bacillales</taxon>
        <taxon>Bacillaceae</taxon>
        <taxon>Halalkalibacter</taxon>
    </lineage>
</organism>
<keyword evidence="2" id="KW-0548">Nucleotidyltransferase</keyword>
<keyword evidence="5" id="KW-0067">ATP-binding</keyword>
<proteinExistence type="predicted"/>
<dbReference type="AlphaFoldDB" id="W4QM49"/>
<evidence type="ECO:0000259" key="12">
    <source>
        <dbReference type="Pfam" id="PF21654"/>
    </source>
</evidence>
<keyword evidence="3" id="KW-0479">Metal-binding</keyword>
<evidence type="ECO:0000256" key="3">
    <source>
        <dbReference type="ARBA" id="ARBA00022723"/>
    </source>
</evidence>
<dbReference type="GO" id="GO:0046872">
    <property type="term" value="F:metal ion binding"/>
    <property type="evidence" value="ECO:0007669"/>
    <property type="project" value="UniProtKB-KW"/>
</dbReference>
<evidence type="ECO:0000256" key="9">
    <source>
        <dbReference type="ARBA" id="ARBA00044145"/>
    </source>
</evidence>